<dbReference type="InterPro" id="IPR006472">
    <property type="entry name" value="Citrate_lyase_asu"/>
</dbReference>
<dbReference type="RefSeq" id="WP_262564448.1">
    <property type="nucleotide sequence ID" value="NZ_JAPFCC010000001.1"/>
</dbReference>
<keyword evidence="3" id="KW-1185">Reference proteome</keyword>
<protein>
    <recommendedName>
        <fullName evidence="1">Citrate lyase alpha chain</fullName>
        <shortName evidence="1">Citrase alpha chain</shortName>
        <ecNumber evidence="1">2.8.3.10</ecNumber>
        <ecNumber evidence="1">4.1.3.6</ecNumber>
    </recommendedName>
    <alternativeName>
        <fullName evidence="1">Citrate (pro-3S)-lyase alpha chain</fullName>
    </alternativeName>
    <alternativeName>
        <fullName evidence="1">Citrate CoA-transferase subunit</fullName>
    </alternativeName>
</protein>
<dbReference type="InterPro" id="IPR037171">
    <property type="entry name" value="NagB/RpiA_transferase-like"/>
</dbReference>
<comment type="catalytic activity">
    <reaction evidence="1">
        <text>citrate = oxaloacetate + acetate</text>
        <dbReference type="Rhea" id="RHEA:10760"/>
        <dbReference type="ChEBI" id="CHEBI:16452"/>
        <dbReference type="ChEBI" id="CHEBI:16947"/>
        <dbReference type="ChEBI" id="CHEBI:30089"/>
        <dbReference type="EC" id="4.1.3.6"/>
    </reaction>
</comment>
<dbReference type="SUPFAM" id="SSF100950">
    <property type="entry name" value="NagB/RpiA/CoA transferase-like"/>
    <property type="match status" value="2"/>
</dbReference>
<sequence length="507" mass="54126">MNKNSIGREIPVSGVELFGGPFQKTPYLPRESGIPSHNRNGKIVDSLEQAIINSGLKDGMTISFHHHFRGGDKVLNTVMAIIADMGIKDLTIAPSSLLDHHSPVIEHVKNGVISKIYTSGMRGEIGQFISEGGMEEPVIIHSHGGRARMIESGELTIDVAFLGASTSDIFGNANGQSGKTRCGSLGYAKVDSAHATHTILLTEQITGFPNIPNSIPQDHVNSIVVLDEIGDSSKISQGAVRMTKNPQELLIARQTARVIEHSGFFKDGFSFQTGSGGSSLAVARFLKDIMDRHNVKGGVALGGITTPLVQLHEEGYFPKLMDTQSFDGDAVESIARNPDHLEISASQYASLHTGSCSVNMLDFVVLSALEVDTDFNVNVMTGSDGVLRGASGGHCDTAAGANVTILVMPLVRGRIPCVVDAVNTVVTPGSTVDVLVTDQGIAVNPARKELQERLRAAGLPVVSIEYLHERAISITGKPQPIDYNDRVVALVQYRDGTIIDVVRQVAS</sequence>
<dbReference type="Pfam" id="PF04223">
    <property type="entry name" value="CitF"/>
    <property type="match status" value="1"/>
</dbReference>
<dbReference type="EC" id="2.8.3.10" evidence="1"/>
<dbReference type="Proteomes" id="UP001209854">
    <property type="component" value="Unassembled WGS sequence"/>
</dbReference>
<dbReference type="PIRSF" id="PIRSF009451">
    <property type="entry name" value="Citrt_lyas_alpha"/>
    <property type="match status" value="1"/>
</dbReference>
<dbReference type="GO" id="GO:0008815">
    <property type="term" value="F:citrate (pro-3S)-lyase activity"/>
    <property type="evidence" value="ECO:0007669"/>
    <property type="project" value="UniProtKB-EC"/>
</dbReference>
<comment type="subcellular location">
    <subcellularLocation>
        <location evidence="1">Cytoplasm</location>
    </subcellularLocation>
</comment>
<proteinExistence type="predicted"/>
<evidence type="ECO:0000256" key="1">
    <source>
        <dbReference type="PIRNR" id="PIRNR009451"/>
    </source>
</evidence>
<comment type="caution">
    <text evidence="2">The sequence shown here is derived from an EMBL/GenBank/DDBJ whole genome shotgun (WGS) entry which is preliminary data.</text>
</comment>
<dbReference type="NCBIfam" id="TIGR01584">
    <property type="entry name" value="citF"/>
    <property type="match status" value="1"/>
</dbReference>
<dbReference type="PANTHER" id="PTHR40596">
    <property type="entry name" value="CITRATE LYASE ALPHA CHAIN"/>
    <property type="match status" value="1"/>
</dbReference>
<evidence type="ECO:0000313" key="3">
    <source>
        <dbReference type="Proteomes" id="UP001209854"/>
    </source>
</evidence>
<reference evidence="2 3" key="1">
    <citation type="submission" date="2022-10" db="EMBL/GenBank/DDBJ databases">
        <title>High-quality genome sequences of two octocoral-associated bacteria, Endozoicomonas euniceicola EF212 and Endozoicomonas gorgoniicola PS125.</title>
        <authorList>
            <person name="Chiou Y.-J."/>
            <person name="Chen Y.-H."/>
        </authorList>
    </citation>
    <scope>NUCLEOTIDE SEQUENCE [LARGE SCALE GENOMIC DNA]</scope>
    <source>
        <strain evidence="2 3">PS125</strain>
    </source>
</reference>
<dbReference type="PANTHER" id="PTHR40596:SF1">
    <property type="entry name" value="CITRATE LYASE ALPHA CHAIN"/>
    <property type="match status" value="1"/>
</dbReference>
<keyword evidence="1" id="KW-0963">Cytoplasm</keyword>
<name>A0ABT3MZ77_9GAMM</name>
<keyword evidence="1 2" id="KW-0456">Lyase</keyword>
<comment type="catalytic activity">
    <reaction evidence="1">
        <text>citrate + acetyl-CoA = (3S)-citryl-CoA + acetate</text>
        <dbReference type="Rhea" id="RHEA:19405"/>
        <dbReference type="ChEBI" id="CHEBI:16947"/>
        <dbReference type="ChEBI" id="CHEBI:30089"/>
        <dbReference type="ChEBI" id="CHEBI:57288"/>
        <dbReference type="ChEBI" id="CHEBI:57321"/>
        <dbReference type="EC" id="2.8.3.10"/>
    </reaction>
</comment>
<accession>A0ABT3MZ77</accession>
<dbReference type="GO" id="GO:0008814">
    <property type="term" value="F:citrate CoA-transferase activity"/>
    <property type="evidence" value="ECO:0007669"/>
    <property type="project" value="UniProtKB-EC"/>
</dbReference>
<dbReference type="EMBL" id="JAPFCC010000001">
    <property type="protein sequence ID" value="MCW7554687.1"/>
    <property type="molecule type" value="Genomic_DNA"/>
</dbReference>
<evidence type="ECO:0000313" key="2">
    <source>
        <dbReference type="EMBL" id="MCW7554687.1"/>
    </source>
</evidence>
<keyword evidence="1 2" id="KW-0808">Transferase</keyword>
<organism evidence="2 3">
    <name type="scientific">Endozoicomonas gorgoniicola</name>
    <dbReference type="NCBI Taxonomy" id="1234144"/>
    <lineage>
        <taxon>Bacteria</taxon>
        <taxon>Pseudomonadati</taxon>
        <taxon>Pseudomonadota</taxon>
        <taxon>Gammaproteobacteria</taxon>
        <taxon>Oceanospirillales</taxon>
        <taxon>Endozoicomonadaceae</taxon>
        <taxon>Endozoicomonas</taxon>
    </lineage>
</organism>
<dbReference type="EC" id="4.1.3.6" evidence="1"/>
<gene>
    <name evidence="2" type="primary">citF</name>
    <name evidence="2" type="ORF">NX722_19120</name>
</gene>
<dbReference type="Gene3D" id="3.40.1080.10">
    <property type="entry name" value="Glutaconate Coenzyme A-transferase"/>
    <property type="match status" value="2"/>
</dbReference>